<protein>
    <submittedName>
        <fullName evidence="1">ATP-dependent DNA ligase</fullName>
    </submittedName>
</protein>
<sequence length="47" mass="5213">MRPELVIEVGVDVARDAAGRWRHPARLHRARTDLSPTDVPLLTSPSP</sequence>
<gene>
    <name evidence="1" type="ORF">CA983_25665</name>
</gene>
<dbReference type="GO" id="GO:0016874">
    <property type="term" value="F:ligase activity"/>
    <property type="evidence" value="ECO:0007669"/>
    <property type="project" value="UniProtKB-KW"/>
</dbReference>
<dbReference type="EMBL" id="NGFN01000180">
    <property type="protein sequence ID" value="OUD00422.1"/>
    <property type="molecule type" value="Genomic_DNA"/>
</dbReference>
<organism evidence="1 2">
    <name type="scientific">Streptomyces swartbergensis</name>
    <dbReference type="NCBI Taxonomy" id="487165"/>
    <lineage>
        <taxon>Bacteria</taxon>
        <taxon>Bacillati</taxon>
        <taxon>Actinomycetota</taxon>
        <taxon>Actinomycetes</taxon>
        <taxon>Kitasatosporales</taxon>
        <taxon>Streptomycetaceae</taxon>
        <taxon>Streptomyces</taxon>
    </lineage>
</organism>
<dbReference type="Proteomes" id="UP000195105">
    <property type="component" value="Unassembled WGS sequence"/>
</dbReference>
<dbReference type="AlphaFoldDB" id="A0A243RYX4"/>
<keyword evidence="1" id="KW-0436">Ligase</keyword>
<evidence type="ECO:0000313" key="1">
    <source>
        <dbReference type="EMBL" id="OUD00422.1"/>
    </source>
</evidence>
<name>A0A243RYX4_9ACTN</name>
<evidence type="ECO:0000313" key="2">
    <source>
        <dbReference type="Proteomes" id="UP000195105"/>
    </source>
</evidence>
<keyword evidence="2" id="KW-1185">Reference proteome</keyword>
<reference evidence="1 2" key="1">
    <citation type="submission" date="2017-05" db="EMBL/GenBank/DDBJ databases">
        <title>Biotechnological potential of actinobacteria isolated from South African environments.</title>
        <authorList>
            <person name="Le Roes-Hill M."/>
            <person name="Prins A."/>
            <person name="Durrell K.A."/>
        </authorList>
    </citation>
    <scope>NUCLEOTIDE SEQUENCE [LARGE SCALE GENOMIC DNA]</scope>
    <source>
        <strain evidence="1 2">HMC13</strain>
    </source>
</reference>
<accession>A0A243RYX4</accession>
<comment type="caution">
    <text evidence="1">The sequence shown here is derived from an EMBL/GenBank/DDBJ whole genome shotgun (WGS) entry which is preliminary data.</text>
</comment>
<proteinExistence type="predicted"/>